<feature type="domain" description="C2H2-type" evidence="9">
    <location>
        <begin position="607"/>
        <end position="634"/>
    </location>
</feature>
<dbReference type="GO" id="GO:0008270">
    <property type="term" value="F:zinc ion binding"/>
    <property type="evidence" value="ECO:0007669"/>
    <property type="project" value="UniProtKB-KW"/>
</dbReference>
<dbReference type="AlphaFoldDB" id="A0A9Q1C9L5"/>
<dbReference type="Pfam" id="PF13894">
    <property type="entry name" value="zf-C2H2_4"/>
    <property type="match status" value="2"/>
</dbReference>
<dbReference type="PANTHER" id="PTHR24406">
    <property type="entry name" value="TRANSCRIPTIONAL REPRESSOR CTCFL-RELATED"/>
    <property type="match status" value="1"/>
</dbReference>
<reference evidence="10" key="1">
    <citation type="submission" date="2021-10" db="EMBL/GenBank/DDBJ databases">
        <title>Tropical sea cucumber genome reveals ecological adaptation and Cuvierian tubules defense mechanism.</title>
        <authorList>
            <person name="Chen T."/>
        </authorList>
    </citation>
    <scope>NUCLEOTIDE SEQUENCE</scope>
    <source>
        <strain evidence="10">Nanhai2018</strain>
        <tissue evidence="10">Muscle</tissue>
    </source>
</reference>
<dbReference type="InterPro" id="IPR050888">
    <property type="entry name" value="ZnF_C2H2-type_TF"/>
</dbReference>
<evidence type="ECO:0000256" key="4">
    <source>
        <dbReference type="ARBA" id="ARBA00022771"/>
    </source>
</evidence>
<evidence type="ECO:0000259" key="9">
    <source>
        <dbReference type="PROSITE" id="PS50157"/>
    </source>
</evidence>
<evidence type="ECO:0000256" key="3">
    <source>
        <dbReference type="ARBA" id="ARBA00022737"/>
    </source>
</evidence>
<feature type="domain" description="C2H2-type" evidence="9">
    <location>
        <begin position="447"/>
        <end position="474"/>
    </location>
</feature>
<organism evidence="10 11">
    <name type="scientific">Holothuria leucospilota</name>
    <name type="common">Black long sea cucumber</name>
    <name type="synonym">Mertensiothuria leucospilota</name>
    <dbReference type="NCBI Taxonomy" id="206669"/>
    <lineage>
        <taxon>Eukaryota</taxon>
        <taxon>Metazoa</taxon>
        <taxon>Echinodermata</taxon>
        <taxon>Eleutherozoa</taxon>
        <taxon>Echinozoa</taxon>
        <taxon>Holothuroidea</taxon>
        <taxon>Aspidochirotacea</taxon>
        <taxon>Aspidochirotida</taxon>
        <taxon>Holothuriidae</taxon>
        <taxon>Holothuria</taxon>
    </lineage>
</organism>
<dbReference type="SUPFAM" id="SSF57667">
    <property type="entry name" value="beta-beta-alpha zinc fingers"/>
    <property type="match status" value="4"/>
</dbReference>
<feature type="region of interest" description="Disordered" evidence="8">
    <location>
        <begin position="227"/>
        <end position="259"/>
    </location>
</feature>
<gene>
    <name evidence="10" type="ORF">HOLleu_15101</name>
</gene>
<comment type="caution">
    <text evidence="10">The sequence shown here is derived from an EMBL/GenBank/DDBJ whole genome shotgun (WGS) entry which is preliminary data.</text>
</comment>
<keyword evidence="6" id="KW-0539">Nucleus</keyword>
<dbReference type="Pfam" id="PF00096">
    <property type="entry name" value="zf-C2H2"/>
    <property type="match status" value="1"/>
</dbReference>
<dbReference type="InterPro" id="IPR036236">
    <property type="entry name" value="Znf_C2H2_sf"/>
</dbReference>
<dbReference type="PROSITE" id="PS00028">
    <property type="entry name" value="ZINC_FINGER_C2H2_1"/>
    <property type="match status" value="5"/>
</dbReference>
<dbReference type="InterPro" id="IPR013087">
    <property type="entry name" value="Znf_C2H2_type"/>
</dbReference>
<protein>
    <recommendedName>
        <fullName evidence="9">C2H2-type domain-containing protein</fullName>
    </recommendedName>
</protein>
<dbReference type="OrthoDB" id="427030at2759"/>
<keyword evidence="5" id="KW-0862">Zinc</keyword>
<keyword evidence="2" id="KW-0479">Metal-binding</keyword>
<evidence type="ECO:0000256" key="6">
    <source>
        <dbReference type="ARBA" id="ARBA00023242"/>
    </source>
</evidence>
<feature type="compositionally biased region" description="Polar residues" evidence="8">
    <location>
        <begin position="244"/>
        <end position="257"/>
    </location>
</feature>
<dbReference type="Proteomes" id="UP001152320">
    <property type="component" value="Chromosome 6"/>
</dbReference>
<dbReference type="FunFam" id="3.30.160.60:FF:000145">
    <property type="entry name" value="Zinc finger protein 574"/>
    <property type="match status" value="1"/>
</dbReference>
<dbReference type="EMBL" id="JAIZAY010000006">
    <property type="protein sequence ID" value="KAJ8040718.1"/>
    <property type="molecule type" value="Genomic_DNA"/>
</dbReference>
<evidence type="ECO:0000256" key="7">
    <source>
        <dbReference type="PROSITE-ProRule" id="PRU00042"/>
    </source>
</evidence>
<evidence type="ECO:0000313" key="10">
    <source>
        <dbReference type="EMBL" id="KAJ8040718.1"/>
    </source>
</evidence>
<comment type="subcellular location">
    <subcellularLocation>
        <location evidence="1">Nucleus</location>
    </subcellularLocation>
</comment>
<name>A0A9Q1C9L5_HOLLE</name>
<keyword evidence="3" id="KW-0677">Repeat</keyword>
<dbReference type="FunFam" id="3.30.160.60:FF:000100">
    <property type="entry name" value="Zinc finger 45-like"/>
    <property type="match status" value="1"/>
</dbReference>
<evidence type="ECO:0000313" key="11">
    <source>
        <dbReference type="Proteomes" id="UP001152320"/>
    </source>
</evidence>
<dbReference type="Gene3D" id="3.30.160.60">
    <property type="entry name" value="Classic Zinc Finger"/>
    <property type="match status" value="6"/>
</dbReference>
<dbReference type="SMART" id="SM00355">
    <property type="entry name" value="ZnF_C2H2"/>
    <property type="match status" value="9"/>
</dbReference>
<keyword evidence="4 7" id="KW-0863">Zinc-finger</keyword>
<evidence type="ECO:0000256" key="5">
    <source>
        <dbReference type="ARBA" id="ARBA00022833"/>
    </source>
</evidence>
<evidence type="ECO:0000256" key="2">
    <source>
        <dbReference type="ARBA" id="ARBA00022723"/>
    </source>
</evidence>
<proteinExistence type="predicted"/>
<feature type="domain" description="C2H2-type" evidence="9">
    <location>
        <begin position="663"/>
        <end position="690"/>
    </location>
</feature>
<accession>A0A9Q1C9L5</accession>
<dbReference type="PROSITE" id="PS50157">
    <property type="entry name" value="ZINC_FINGER_C2H2_2"/>
    <property type="match status" value="5"/>
</dbReference>
<evidence type="ECO:0000256" key="8">
    <source>
        <dbReference type="SAM" id="MobiDB-lite"/>
    </source>
</evidence>
<dbReference type="GO" id="GO:0005634">
    <property type="term" value="C:nucleus"/>
    <property type="evidence" value="ECO:0007669"/>
    <property type="project" value="UniProtKB-SubCell"/>
</dbReference>
<feature type="domain" description="C2H2-type" evidence="9">
    <location>
        <begin position="635"/>
        <end position="662"/>
    </location>
</feature>
<feature type="domain" description="C2H2-type" evidence="9">
    <location>
        <begin position="503"/>
        <end position="537"/>
    </location>
</feature>
<evidence type="ECO:0000256" key="1">
    <source>
        <dbReference type="ARBA" id="ARBA00004123"/>
    </source>
</evidence>
<sequence length="718" mass="80802">MGQLQVEVKILRKAPVLFAWENKLTHVVESYLVTCPCQQLGLQTVGNNGDASSIFTGGDKEWAAKLAQALELSEVVSFSSLDPCVSISAGIHLFEDSKEECVMSKEEDVTYGKKKRKNAKKSQREKKAKLSFEKAAQKTKLGLEKAVHEKNDVSLYCADDSNVDDKVVQGQTLTTIKPEGEEAQGESEGSMQVFSRTEDGQHCYEDSNKSFGNPTADVEVDLSNSYQQMGGSNEVDKMSRSNSEDALSSAANSNSCDNEGLGSLIGPAVTYELVPEARNEEPLNDDANKKNILSTRLPYTTPDGKVAVSKDPITITHVTSATGLGTAVTDVQALISEMSNAMSSIMDIYPVGVSDEPQNLQQAKPLDGAESEGMDQQRESKVNFVRALTEGERKKMFKFRSDTYERNRKQLNEGGKCFLCEHCGKILTLSVRKRHMDTHSKSRPRNFVCDQCGKKFHSKTNLKHHIESHSSEPSYKCRYCPKKYKTFFGRTMHERAHFNVYVGQCDKCGRKFQEVGKLRLHETFGCETRRKQTRHRPRKHQTEFTVSQDDPGTSTCNICEKVVLTKSLPSHMDTHSDKMFTCPICKKIVKYSTKYTHMNVHSDKRNFTCSVCSKSFKTKTTLTTHMRTHTGERPLKCRFCDRSFSRYSSREVHETSHTGERRFPCTICNKGWKDRPTYMAHMKKHHPGAPLFYRRKSSMMTQLASFGMAIEDHGDPGN</sequence>
<keyword evidence="11" id="KW-1185">Reference proteome</keyword>
<feature type="compositionally biased region" description="Basic and acidic residues" evidence="8">
    <location>
        <begin position="234"/>
        <end position="243"/>
    </location>
</feature>